<proteinExistence type="inferred from homology"/>
<dbReference type="RefSeq" id="WP_232399210.1">
    <property type="nucleotide sequence ID" value="NZ_CP102173.1"/>
</dbReference>
<evidence type="ECO:0000256" key="3">
    <source>
        <dbReference type="ARBA" id="ARBA00022741"/>
    </source>
</evidence>
<evidence type="ECO:0000313" key="7">
    <source>
        <dbReference type="EMBL" id="UUP15157.1"/>
    </source>
</evidence>
<gene>
    <name evidence="7" type="ORF">NQV15_07560</name>
</gene>
<dbReference type="PANTHER" id="PTHR43820">
    <property type="entry name" value="HIGH-AFFINITY BRANCHED-CHAIN AMINO ACID TRANSPORT ATP-BINDING PROTEIN LIVF"/>
    <property type="match status" value="1"/>
</dbReference>
<organism evidence="7 8">
    <name type="scientific">Aeromicrobium wangtongii</name>
    <dbReference type="NCBI Taxonomy" id="2969247"/>
    <lineage>
        <taxon>Bacteria</taxon>
        <taxon>Bacillati</taxon>
        <taxon>Actinomycetota</taxon>
        <taxon>Actinomycetes</taxon>
        <taxon>Propionibacteriales</taxon>
        <taxon>Nocardioidaceae</taxon>
        <taxon>Aeromicrobium</taxon>
    </lineage>
</organism>
<keyword evidence="3" id="KW-0547">Nucleotide-binding</keyword>
<dbReference type="Gene3D" id="3.40.50.300">
    <property type="entry name" value="P-loop containing nucleotide triphosphate hydrolases"/>
    <property type="match status" value="1"/>
</dbReference>
<dbReference type="Pfam" id="PF00005">
    <property type="entry name" value="ABC_tran"/>
    <property type="match status" value="1"/>
</dbReference>
<reference evidence="7 8" key="1">
    <citation type="submission" date="2022-08" db="EMBL/GenBank/DDBJ databases">
        <title>novel species in genus Aeromicrobium.</title>
        <authorList>
            <person name="Ye L."/>
        </authorList>
    </citation>
    <scope>NUCLEOTIDE SEQUENCE [LARGE SCALE GENOMIC DNA]</scope>
    <source>
        <strain evidence="8">zg-Y1379</strain>
    </source>
</reference>
<keyword evidence="8" id="KW-1185">Reference proteome</keyword>
<keyword evidence="5" id="KW-0029">Amino-acid transport</keyword>
<keyword evidence="2" id="KW-0813">Transport</keyword>
<evidence type="ECO:0000256" key="2">
    <source>
        <dbReference type="ARBA" id="ARBA00022448"/>
    </source>
</evidence>
<keyword evidence="4 7" id="KW-0067">ATP-binding</keyword>
<sequence>MLEAINIVSGYGSVNVLHGVDVTLSRDEVVAVVGANGAGKSTLARTLAGLLPLRSGQLRLADEEIGSKSSNARAKGGLIMVPEGRRLFAGLTVRENINLGRSAVGKRSSDPDPAEVLGDIFPIIREREHQRAGLLSGGEQQQVALARALAGRPRYLLLDEPSLGLSPTLTTQLFETIAKIRESLPVGILLIEQMVDRALALSDRAYVMERGRVVLSGTAADVAASSEVQRAYLGDVEVAPSAPDEGDASS</sequence>
<protein>
    <submittedName>
        <fullName evidence="7">ABC transporter ATP-binding protein</fullName>
    </submittedName>
</protein>
<dbReference type="PANTHER" id="PTHR43820:SF4">
    <property type="entry name" value="HIGH-AFFINITY BRANCHED-CHAIN AMINO ACID TRANSPORT ATP-BINDING PROTEIN LIVF"/>
    <property type="match status" value="1"/>
</dbReference>
<comment type="similarity">
    <text evidence="1">Belongs to the ABC transporter superfamily.</text>
</comment>
<dbReference type="InterPro" id="IPR003593">
    <property type="entry name" value="AAA+_ATPase"/>
</dbReference>
<evidence type="ECO:0000259" key="6">
    <source>
        <dbReference type="PROSITE" id="PS50893"/>
    </source>
</evidence>
<dbReference type="InterPro" id="IPR003439">
    <property type="entry name" value="ABC_transporter-like_ATP-bd"/>
</dbReference>
<dbReference type="GO" id="GO:0005524">
    <property type="term" value="F:ATP binding"/>
    <property type="evidence" value="ECO:0007669"/>
    <property type="project" value="UniProtKB-KW"/>
</dbReference>
<dbReference type="SUPFAM" id="SSF52540">
    <property type="entry name" value="P-loop containing nucleoside triphosphate hydrolases"/>
    <property type="match status" value="1"/>
</dbReference>
<evidence type="ECO:0000256" key="5">
    <source>
        <dbReference type="ARBA" id="ARBA00022970"/>
    </source>
</evidence>
<feature type="domain" description="ABC transporter" evidence="6">
    <location>
        <begin position="2"/>
        <end position="235"/>
    </location>
</feature>
<accession>A0ABY5MBF5</accession>
<dbReference type="PROSITE" id="PS50893">
    <property type="entry name" value="ABC_TRANSPORTER_2"/>
    <property type="match status" value="1"/>
</dbReference>
<dbReference type="SMART" id="SM00382">
    <property type="entry name" value="AAA"/>
    <property type="match status" value="1"/>
</dbReference>
<dbReference type="InterPro" id="IPR052156">
    <property type="entry name" value="BCAA_Transport_ATP-bd_LivF"/>
</dbReference>
<dbReference type="EMBL" id="CP102173">
    <property type="protein sequence ID" value="UUP15157.1"/>
    <property type="molecule type" value="Genomic_DNA"/>
</dbReference>
<dbReference type="InterPro" id="IPR027417">
    <property type="entry name" value="P-loop_NTPase"/>
</dbReference>
<name>A0ABY5MBF5_9ACTN</name>
<dbReference type="CDD" id="cd03224">
    <property type="entry name" value="ABC_TM1139_LivF_branched"/>
    <property type="match status" value="1"/>
</dbReference>
<evidence type="ECO:0000313" key="8">
    <source>
        <dbReference type="Proteomes" id="UP001316184"/>
    </source>
</evidence>
<evidence type="ECO:0000256" key="1">
    <source>
        <dbReference type="ARBA" id="ARBA00005417"/>
    </source>
</evidence>
<dbReference type="Proteomes" id="UP001316184">
    <property type="component" value="Chromosome"/>
</dbReference>
<evidence type="ECO:0000256" key="4">
    <source>
        <dbReference type="ARBA" id="ARBA00022840"/>
    </source>
</evidence>